<name>A0ACC1J6X8_9FUNG</name>
<organism evidence="1 2">
    <name type="scientific">Linderina macrospora</name>
    <dbReference type="NCBI Taxonomy" id="4868"/>
    <lineage>
        <taxon>Eukaryota</taxon>
        <taxon>Fungi</taxon>
        <taxon>Fungi incertae sedis</taxon>
        <taxon>Zoopagomycota</taxon>
        <taxon>Kickxellomycotina</taxon>
        <taxon>Kickxellomycetes</taxon>
        <taxon>Kickxellales</taxon>
        <taxon>Kickxellaceae</taxon>
        <taxon>Linderina</taxon>
    </lineage>
</organism>
<protein>
    <submittedName>
        <fullName evidence="1">Uncharacterized protein</fullName>
    </submittedName>
</protein>
<accession>A0ACC1J6X8</accession>
<dbReference type="Proteomes" id="UP001150603">
    <property type="component" value="Unassembled WGS sequence"/>
</dbReference>
<proteinExistence type="predicted"/>
<reference evidence="1" key="1">
    <citation type="submission" date="2022-07" db="EMBL/GenBank/DDBJ databases">
        <title>Phylogenomic reconstructions and comparative analyses of Kickxellomycotina fungi.</title>
        <authorList>
            <person name="Reynolds N.K."/>
            <person name="Stajich J.E."/>
            <person name="Barry K."/>
            <person name="Grigoriev I.V."/>
            <person name="Crous P."/>
            <person name="Smith M.E."/>
        </authorList>
    </citation>
    <scope>NUCLEOTIDE SEQUENCE</scope>
    <source>
        <strain evidence="1">NRRL 5244</strain>
    </source>
</reference>
<comment type="caution">
    <text evidence="1">The sequence shown here is derived from an EMBL/GenBank/DDBJ whole genome shotgun (WGS) entry which is preliminary data.</text>
</comment>
<evidence type="ECO:0000313" key="1">
    <source>
        <dbReference type="EMBL" id="KAJ1940068.1"/>
    </source>
</evidence>
<evidence type="ECO:0000313" key="2">
    <source>
        <dbReference type="Proteomes" id="UP001150603"/>
    </source>
</evidence>
<dbReference type="EMBL" id="JANBPW010002651">
    <property type="protein sequence ID" value="KAJ1940068.1"/>
    <property type="molecule type" value="Genomic_DNA"/>
</dbReference>
<sequence length="145" mass="14514">MLRSTGLVTIIAAFALAANGQACQGTAASCLDSNDSVILRCNSGSWSTENCPVNQGCMTMAPGMIHCMLRSEYTPTAAASGSSSAASPTATSAEKSEMDMSGMDHEESSGGAKASSSKVSTPNGAESMQFVAALGFAVAGVAALF</sequence>
<keyword evidence="2" id="KW-1185">Reference proteome</keyword>
<gene>
    <name evidence="1" type="ORF">FBU59_003917</name>
</gene>